<dbReference type="GO" id="GO:0003677">
    <property type="term" value="F:DNA binding"/>
    <property type="evidence" value="ECO:0007669"/>
    <property type="project" value="InterPro"/>
</dbReference>
<evidence type="ECO:0000259" key="1">
    <source>
        <dbReference type="PROSITE" id="PS51077"/>
    </source>
</evidence>
<dbReference type="Pfam" id="PF09339">
    <property type="entry name" value="HTH_IclR"/>
    <property type="match status" value="1"/>
</dbReference>
<evidence type="ECO:0000313" key="2">
    <source>
        <dbReference type="EMBL" id="QGF23051.1"/>
    </source>
</evidence>
<dbReference type="RefSeq" id="WP_153571578.1">
    <property type="nucleotide sequence ID" value="NZ_CP045725.1"/>
</dbReference>
<dbReference type="Proteomes" id="UP000386847">
    <property type="component" value="Chromosome"/>
</dbReference>
<dbReference type="EMBL" id="CP045725">
    <property type="protein sequence ID" value="QGF23051.1"/>
    <property type="molecule type" value="Genomic_DNA"/>
</dbReference>
<feature type="domain" description="HTH iclR-type" evidence="1">
    <location>
        <begin position="16"/>
        <end position="78"/>
    </location>
</feature>
<sequence length="99" mass="10680">MSPDPDDGVGLRARQPQAVRNAFAVLEEVARCGAGVTGTEVARHLGMPKATAYRLLNMLVEDEYLVRVPDLSGFALGRKVAWLVALTADADRQTSRSGR</sequence>
<gene>
    <name evidence="2" type="ORF">Rai3103_04520</name>
</gene>
<dbReference type="GO" id="GO:0006355">
    <property type="term" value="P:regulation of DNA-templated transcription"/>
    <property type="evidence" value="ECO:0007669"/>
    <property type="project" value="InterPro"/>
</dbReference>
<dbReference type="SUPFAM" id="SSF46785">
    <property type="entry name" value="Winged helix' DNA-binding domain"/>
    <property type="match status" value="1"/>
</dbReference>
<reference evidence="2 3" key="1">
    <citation type="submission" date="2019-10" db="EMBL/GenBank/DDBJ databases">
        <title>Genomic analysis of Raineyella sp. CBA3103.</title>
        <authorList>
            <person name="Roh S.W."/>
        </authorList>
    </citation>
    <scope>NUCLEOTIDE SEQUENCE [LARGE SCALE GENOMIC DNA]</scope>
    <source>
        <strain evidence="2 3">CBA3103</strain>
    </source>
</reference>
<name>A0A5Q2F9J0_9ACTN</name>
<dbReference type="AlphaFoldDB" id="A0A5Q2F9J0"/>
<dbReference type="Gene3D" id="1.10.10.10">
    <property type="entry name" value="Winged helix-like DNA-binding domain superfamily/Winged helix DNA-binding domain"/>
    <property type="match status" value="1"/>
</dbReference>
<dbReference type="SMART" id="SM00346">
    <property type="entry name" value="HTH_ICLR"/>
    <property type="match status" value="1"/>
</dbReference>
<keyword evidence="3" id="KW-1185">Reference proteome</keyword>
<dbReference type="KEGG" id="rain:Rai3103_04520"/>
<accession>A0A5Q2F9J0</accession>
<dbReference type="InterPro" id="IPR036388">
    <property type="entry name" value="WH-like_DNA-bd_sf"/>
</dbReference>
<evidence type="ECO:0000313" key="3">
    <source>
        <dbReference type="Proteomes" id="UP000386847"/>
    </source>
</evidence>
<dbReference type="InterPro" id="IPR005471">
    <property type="entry name" value="Tscrpt_reg_IclR_N"/>
</dbReference>
<proteinExistence type="predicted"/>
<dbReference type="PROSITE" id="PS51077">
    <property type="entry name" value="HTH_ICLR"/>
    <property type="match status" value="1"/>
</dbReference>
<dbReference type="InterPro" id="IPR036390">
    <property type="entry name" value="WH_DNA-bd_sf"/>
</dbReference>
<protein>
    <submittedName>
        <fullName evidence="2">Helix-turn-helix domain-containing protein</fullName>
    </submittedName>
</protein>
<organism evidence="2 3">
    <name type="scientific">Raineyella fluvialis</name>
    <dbReference type="NCBI Taxonomy" id="2662261"/>
    <lineage>
        <taxon>Bacteria</taxon>
        <taxon>Bacillati</taxon>
        <taxon>Actinomycetota</taxon>
        <taxon>Actinomycetes</taxon>
        <taxon>Propionibacteriales</taxon>
        <taxon>Propionibacteriaceae</taxon>
        <taxon>Raineyella</taxon>
    </lineage>
</organism>